<accession>A0A5J4W7E7</accession>
<proteinExistence type="inferred from homology"/>
<protein>
    <recommendedName>
        <fullName evidence="5">Methyltransferase domain-containing protein</fullName>
    </recommendedName>
</protein>
<dbReference type="PANTHER" id="PTHR12176">
    <property type="entry name" value="SAM-DEPENDENT METHYLTRANSFERASE SUPERFAMILY PROTEIN"/>
    <property type="match status" value="1"/>
</dbReference>
<keyword evidence="3" id="KW-0808">Transferase</keyword>
<dbReference type="InterPro" id="IPR051419">
    <property type="entry name" value="Lys/N-term_MeTrsfase_sf"/>
</dbReference>
<feature type="region of interest" description="Disordered" evidence="4">
    <location>
        <begin position="247"/>
        <end position="310"/>
    </location>
</feature>
<dbReference type="OrthoDB" id="411785at2759"/>
<feature type="domain" description="Methyltransferase" evidence="5">
    <location>
        <begin position="39"/>
        <end position="173"/>
    </location>
</feature>
<evidence type="ECO:0000256" key="2">
    <source>
        <dbReference type="ARBA" id="ARBA00022603"/>
    </source>
</evidence>
<dbReference type="GO" id="GO:0032259">
    <property type="term" value="P:methylation"/>
    <property type="evidence" value="ECO:0007669"/>
    <property type="project" value="UniProtKB-KW"/>
</dbReference>
<dbReference type="Proteomes" id="UP000324800">
    <property type="component" value="Unassembled WGS sequence"/>
</dbReference>
<feature type="compositionally biased region" description="Basic and acidic residues" evidence="4">
    <location>
        <begin position="293"/>
        <end position="310"/>
    </location>
</feature>
<dbReference type="InterPro" id="IPR025714">
    <property type="entry name" value="Methyltranfer_dom"/>
</dbReference>
<organism evidence="6 7">
    <name type="scientific">Streblomastix strix</name>
    <dbReference type="NCBI Taxonomy" id="222440"/>
    <lineage>
        <taxon>Eukaryota</taxon>
        <taxon>Metamonada</taxon>
        <taxon>Preaxostyla</taxon>
        <taxon>Oxymonadida</taxon>
        <taxon>Streblomastigidae</taxon>
        <taxon>Streblomastix</taxon>
    </lineage>
</organism>
<evidence type="ECO:0000313" key="7">
    <source>
        <dbReference type="Proteomes" id="UP000324800"/>
    </source>
</evidence>
<dbReference type="FunFam" id="3.40.50.150:FF:000217">
    <property type="entry name" value="Methyltransferase protein 13"/>
    <property type="match status" value="1"/>
</dbReference>
<dbReference type="EMBL" id="SNRW01003237">
    <property type="protein sequence ID" value="KAA6390389.1"/>
    <property type="molecule type" value="Genomic_DNA"/>
</dbReference>
<evidence type="ECO:0000259" key="5">
    <source>
        <dbReference type="Pfam" id="PF13847"/>
    </source>
</evidence>
<dbReference type="Pfam" id="PF13847">
    <property type="entry name" value="Methyltransf_31"/>
    <property type="match status" value="1"/>
</dbReference>
<reference evidence="6 7" key="1">
    <citation type="submission" date="2019-03" db="EMBL/GenBank/DDBJ databases">
        <title>Single cell metagenomics reveals metabolic interactions within the superorganism composed of flagellate Streblomastix strix and complex community of Bacteroidetes bacteria on its surface.</title>
        <authorList>
            <person name="Treitli S.C."/>
            <person name="Kolisko M."/>
            <person name="Husnik F."/>
            <person name="Keeling P."/>
            <person name="Hampl V."/>
        </authorList>
    </citation>
    <scope>NUCLEOTIDE SEQUENCE [LARGE SCALE GENOMIC DNA]</scope>
    <source>
        <strain evidence="6">ST1C</strain>
    </source>
</reference>
<feature type="compositionally biased region" description="Basic and acidic residues" evidence="4">
    <location>
        <begin position="261"/>
        <end position="270"/>
    </location>
</feature>
<dbReference type="CDD" id="cd02440">
    <property type="entry name" value="AdoMet_MTases"/>
    <property type="match status" value="1"/>
</dbReference>
<evidence type="ECO:0000313" key="6">
    <source>
        <dbReference type="EMBL" id="KAA6390389.1"/>
    </source>
</evidence>
<dbReference type="GO" id="GO:0008757">
    <property type="term" value="F:S-adenosylmethionine-dependent methyltransferase activity"/>
    <property type="evidence" value="ECO:0007669"/>
    <property type="project" value="InterPro"/>
</dbReference>
<evidence type="ECO:0000256" key="3">
    <source>
        <dbReference type="ARBA" id="ARBA00022679"/>
    </source>
</evidence>
<evidence type="ECO:0000256" key="4">
    <source>
        <dbReference type="SAM" id="MobiDB-lite"/>
    </source>
</evidence>
<gene>
    <name evidence="6" type="ORF">EZS28_014086</name>
</gene>
<comment type="caution">
    <text evidence="6">The sequence shown here is derived from an EMBL/GenBank/DDBJ whole genome shotgun (WGS) entry which is preliminary data.</text>
</comment>
<evidence type="ECO:0000256" key="1">
    <source>
        <dbReference type="ARBA" id="ARBA00008361"/>
    </source>
</evidence>
<dbReference type="SUPFAM" id="SSF53335">
    <property type="entry name" value="S-adenosyl-L-methionine-dependent methyltransferases"/>
    <property type="match status" value="1"/>
</dbReference>
<dbReference type="Gene3D" id="3.40.50.150">
    <property type="entry name" value="Vaccinia Virus protein VP39"/>
    <property type="match status" value="1"/>
</dbReference>
<sequence length="310" mass="36105">MNYGNKDFWEQRYRDNDERFEWYKSYAALRPILAKHLTPDSKILDLGCGSSRLAEDLYDDGFKNITAIDKSPVIIQRMKKANVGHPEIQWIEMDAIKLRLEKNSFDIVIDKGTTDTIFCGENSFRNIRRLLHNISDVLKPDGLLISISHRAPDKREKHFNNQIKYGWIMAVQKINTQDEKDKQEDDIEGLPEWFYVYTMSKKEYAVEKNKNQGLNLVDNRADIQTQKIDSANVQIAEGIPDQPQVIQPEQESQQLSQNVDTQKEQPKEETQIEDPIDNQKNEQIAEEVQNADLDQKQNVEEPKQDQDPDK</sequence>
<dbReference type="InterPro" id="IPR029063">
    <property type="entry name" value="SAM-dependent_MTases_sf"/>
</dbReference>
<keyword evidence="2" id="KW-0489">Methyltransferase</keyword>
<name>A0A5J4W7E7_9EUKA</name>
<feature type="compositionally biased region" description="Polar residues" evidence="4">
    <location>
        <begin position="247"/>
        <end position="260"/>
    </location>
</feature>
<comment type="similarity">
    <text evidence="1">Belongs to the methyltransferase superfamily.</text>
</comment>
<dbReference type="AlphaFoldDB" id="A0A5J4W7E7"/>